<dbReference type="Proteomes" id="UP001225598">
    <property type="component" value="Chromosome"/>
</dbReference>
<evidence type="ECO:0000256" key="1">
    <source>
        <dbReference type="ARBA" id="ARBA00022729"/>
    </source>
</evidence>
<feature type="domain" description="Calcineurin-like phosphoesterase" evidence="3">
    <location>
        <begin position="269"/>
        <end position="481"/>
    </location>
</feature>
<dbReference type="GO" id="GO:0016787">
    <property type="term" value="F:hydrolase activity"/>
    <property type="evidence" value="ECO:0007669"/>
    <property type="project" value="UniProtKB-KW"/>
</dbReference>
<dbReference type="Gene3D" id="3.60.21.10">
    <property type="match status" value="1"/>
</dbReference>
<evidence type="ECO:0000256" key="2">
    <source>
        <dbReference type="SAM" id="SignalP"/>
    </source>
</evidence>
<gene>
    <name evidence="5" type="ORF">QP027_11330</name>
</gene>
<dbReference type="Pfam" id="PF00149">
    <property type="entry name" value="Metallophos"/>
    <property type="match status" value="1"/>
</dbReference>
<evidence type="ECO:0000259" key="4">
    <source>
        <dbReference type="Pfam" id="PF16656"/>
    </source>
</evidence>
<keyword evidence="1 2" id="KW-0732">Signal</keyword>
<name>A0ABY8VFW9_9CORY</name>
<keyword evidence="6" id="KW-1185">Reference proteome</keyword>
<accession>A0ABY8VFW9</accession>
<dbReference type="EC" id="3.1.-.-" evidence="5"/>
<feature type="domain" description="Purple acid phosphatase N-terminal" evidence="4">
    <location>
        <begin position="203"/>
        <end position="259"/>
    </location>
</feature>
<evidence type="ECO:0000313" key="5">
    <source>
        <dbReference type="EMBL" id="WIM67660.1"/>
    </source>
</evidence>
<dbReference type="PANTHER" id="PTHR45867:SF3">
    <property type="entry name" value="ACID PHOSPHATASE TYPE 7"/>
    <property type="match status" value="1"/>
</dbReference>
<dbReference type="InterPro" id="IPR008963">
    <property type="entry name" value="Purple_acid_Pase-like_N"/>
</dbReference>
<dbReference type="SUPFAM" id="SSF49363">
    <property type="entry name" value="Purple acid phosphatase, N-terminal domain"/>
    <property type="match status" value="1"/>
</dbReference>
<protein>
    <submittedName>
        <fullName evidence="5">Metallophosphoesterase family protein</fullName>
        <ecNumber evidence="5">3.1.-.-</ecNumber>
    </submittedName>
</protein>
<proteinExistence type="predicted"/>
<organism evidence="5 6">
    <name type="scientific">Corynebacterium breve</name>
    <dbReference type="NCBI Taxonomy" id="3049799"/>
    <lineage>
        <taxon>Bacteria</taxon>
        <taxon>Bacillati</taxon>
        <taxon>Actinomycetota</taxon>
        <taxon>Actinomycetes</taxon>
        <taxon>Mycobacteriales</taxon>
        <taxon>Corynebacteriaceae</taxon>
        <taxon>Corynebacterium</taxon>
    </lineage>
</organism>
<feature type="signal peptide" evidence="2">
    <location>
        <begin position="1"/>
        <end position="30"/>
    </location>
</feature>
<dbReference type="Pfam" id="PF16656">
    <property type="entry name" value="Pur_ac_phosph_N"/>
    <property type="match status" value="1"/>
</dbReference>
<dbReference type="InterPro" id="IPR029052">
    <property type="entry name" value="Metallo-depent_PP-like"/>
</dbReference>
<dbReference type="EMBL" id="CP126969">
    <property type="protein sequence ID" value="WIM67660.1"/>
    <property type="molecule type" value="Genomic_DNA"/>
</dbReference>
<feature type="chain" id="PRO_5045190593" evidence="2">
    <location>
        <begin position="31"/>
        <end position="633"/>
    </location>
</feature>
<evidence type="ECO:0000313" key="6">
    <source>
        <dbReference type="Proteomes" id="UP001225598"/>
    </source>
</evidence>
<dbReference type="Gene3D" id="2.60.40.380">
    <property type="entry name" value="Purple acid phosphatase-like, N-terminal"/>
    <property type="match status" value="1"/>
</dbReference>
<sequence>MSNWSKKTKMIAALTASALMFTGLQAPSHADTSVQAQSSMSSSSDLFGSSTWGSSWDATPETTSPEVPAEEIDPVYGEKNGMDLIELQDTKPEVAPVPVNNQPNRIAMNLPEDPTTAMSFNWFTTDAIADSVVLVSTNENMSGAVEFTAETTEIVSEYAERDADGYYIYADVTKDEKGNFIVDENGEPEEVLGYFTDEQITRENSQWTAQGSGLAYLGLQEVVEHSHKVTADGLEADTQYYFQLGSPTEGLSEVGSFRTASEEADGVQFIHYTDTQNAYWNANVNNEAAYGADTLEKALEVAPEADFAVHTGDFVEIAQVEDEWVDNLDMSRESNMNLPHAYTPGNHDEYGLRYTNELDLTAFNDHTNVPVTNDKINGGSYYSFDHSGAHFVVLNTNDNKKSEDNPDGGAIGTEQMEWAKQDIAEARENGADWIVLAYHKPVYSASYHALQDSDVQVTREEFVKIADELGVDVVLQGHDHNLTRTKSLVYTPHNFSYGEVEETEKTIIDGVEYHVNPEGVTYVIPNTSGTKTYDAIYQKGADHVAKVRPRLNWMTPENINHWNSLFDIAEQPEKSPKFEHKHDNYRQSEQQTFAVYTVDEDTFKIEFYMVEGDLHGGEERTVTLRDAYGIAKQ</sequence>
<reference evidence="5 6" key="1">
    <citation type="submission" date="2023-05" db="EMBL/GenBank/DDBJ databases">
        <title>Corynebacterium suedekumii sp. nov. and Corynebacterium breve sp. nov. isolated from raw cow's milk.</title>
        <authorList>
            <person name="Baer M.K."/>
            <person name="Mehl L."/>
            <person name="Hellmuth R."/>
            <person name="Marke G."/>
            <person name="Lipski A."/>
        </authorList>
    </citation>
    <scope>NUCLEOTIDE SEQUENCE [LARGE SCALE GENOMIC DNA]</scope>
    <source>
        <strain evidence="5 6">R4</strain>
    </source>
</reference>
<dbReference type="RefSeq" id="WP_284824913.1">
    <property type="nucleotide sequence ID" value="NZ_CP126969.1"/>
</dbReference>
<dbReference type="InterPro" id="IPR004843">
    <property type="entry name" value="Calcineurin-like_PHP"/>
</dbReference>
<dbReference type="SUPFAM" id="SSF56300">
    <property type="entry name" value="Metallo-dependent phosphatases"/>
    <property type="match status" value="1"/>
</dbReference>
<dbReference type="PANTHER" id="PTHR45867">
    <property type="entry name" value="PURPLE ACID PHOSPHATASE"/>
    <property type="match status" value="1"/>
</dbReference>
<keyword evidence="5" id="KW-0378">Hydrolase</keyword>
<dbReference type="InterPro" id="IPR015914">
    <property type="entry name" value="PAPs_N"/>
</dbReference>
<evidence type="ECO:0000259" key="3">
    <source>
        <dbReference type="Pfam" id="PF00149"/>
    </source>
</evidence>